<dbReference type="InterPro" id="IPR002347">
    <property type="entry name" value="SDR_fam"/>
</dbReference>
<accession>A0A8H3ILA0</accession>
<keyword evidence="3" id="KW-0560">Oxidoreductase</keyword>
<dbReference type="Proteomes" id="UP000664203">
    <property type="component" value="Unassembled WGS sequence"/>
</dbReference>
<reference evidence="5" key="1">
    <citation type="submission" date="2021-03" db="EMBL/GenBank/DDBJ databases">
        <authorList>
            <person name="Tagirdzhanova G."/>
        </authorList>
    </citation>
    <scope>NUCLEOTIDE SEQUENCE</scope>
</reference>
<comment type="similarity">
    <text evidence="1 4">Belongs to the short-chain dehydrogenases/reductases (SDR) family.</text>
</comment>
<evidence type="ECO:0000256" key="1">
    <source>
        <dbReference type="ARBA" id="ARBA00006484"/>
    </source>
</evidence>
<dbReference type="GO" id="GO:0004806">
    <property type="term" value="F:triacylglycerol lipase activity"/>
    <property type="evidence" value="ECO:0007669"/>
    <property type="project" value="TreeGrafter"/>
</dbReference>
<dbReference type="PROSITE" id="PS00061">
    <property type="entry name" value="ADH_SHORT"/>
    <property type="match status" value="1"/>
</dbReference>
<dbReference type="Gene3D" id="3.40.50.720">
    <property type="entry name" value="NAD(P)-binding Rossmann-like Domain"/>
    <property type="match status" value="1"/>
</dbReference>
<evidence type="ECO:0000256" key="4">
    <source>
        <dbReference type="RuleBase" id="RU000363"/>
    </source>
</evidence>
<organism evidence="5 6">
    <name type="scientific">Alectoria fallacina</name>
    <dbReference type="NCBI Taxonomy" id="1903189"/>
    <lineage>
        <taxon>Eukaryota</taxon>
        <taxon>Fungi</taxon>
        <taxon>Dikarya</taxon>
        <taxon>Ascomycota</taxon>
        <taxon>Pezizomycotina</taxon>
        <taxon>Lecanoromycetes</taxon>
        <taxon>OSLEUM clade</taxon>
        <taxon>Lecanoromycetidae</taxon>
        <taxon>Lecanorales</taxon>
        <taxon>Lecanorineae</taxon>
        <taxon>Parmeliaceae</taxon>
        <taxon>Alectoria</taxon>
    </lineage>
</organism>
<dbReference type="GO" id="GO:0006654">
    <property type="term" value="P:phosphatidic acid biosynthetic process"/>
    <property type="evidence" value="ECO:0007669"/>
    <property type="project" value="TreeGrafter"/>
</dbReference>
<dbReference type="GO" id="GO:0005783">
    <property type="term" value="C:endoplasmic reticulum"/>
    <property type="evidence" value="ECO:0007669"/>
    <property type="project" value="TreeGrafter"/>
</dbReference>
<dbReference type="EMBL" id="CAJPDR010000165">
    <property type="protein sequence ID" value="CAF9923123.1"/>
    <property type="molecule type" value="Genomic_DNA"/>
</dbReference>
<dbReference type="GO" id="GO:0005811">
    <property type="term" value="C:lipid droplet"/>
    <property type="evidence" value="ECO:0007669"/>
    <property type="project" value="TreeGrafter"/>
</dbReference>
<dbReference type="PRINTS" id="PR00080">
    <property type="entry name" value="SDRFAMILY"/>
</dbReference>
<dbReference type="Pfam" id="PF00106">
    <property type="entry name" value="adh_short"/>
    <property type="match status" value="1"/>
</dbReference>
<dbReference type="PANTHER" id="PTHR44169:SF3">
    <property type="entry name" value="SHORT-CHAIN DEHYDROGENASE SRDE"/>
    <property type="match status" value="1"/>
</dbReference>
<dbReference type="InterPro" id="IPR020904">
    <property type="entry name" value="Sc_DH/Rdtase_CS"/>
</dbReference>
<keyword evidence="6" id="KW-1185">Reference proteome</keyword>
<dbReference type="OrthoDB" id="2102561at2759"/>
<comment type="caution">
    <text evidence="5">The sequence shown here is derived from an EMBL/GenBank/DDBJ whole genome shotgun (WGS) entry which is preliminary data.</text>
</comment>
<protein>
    <submittedName>
        <fullName evidence="5">Uncharacterized protein</fullName>
    </submittedName>
</protein>
<gene>
    <name evidence="5" type="ORF">ALECFALPRED_002305</name>
</gene>
<dbReference type="SUPFAM" id="SSF51735">
    <property type="entry name" value="NAD(P)-binding Rossmann-fold domains"/>
    <property type="match status" value="1"/>
</dbReference>
<name>A0A8H3ILA0_9LECA</name>
<dbReference type="InterPro" id="IPR036291">
    <property type="entry name" value="NAD(P)-bd_dom_sf"/>
</dbReference>
<dbReference type="PANTHER" id="PTHR44169">
    <property type="entry name" value="NADPH-DEPENDENT 1-ACYLDIHYDROXYACETONE PHOSPHATE REDUCTASE"/>
    <property type="match status" value="1"/>
</dbReference>
<keyword evidence="2" id="KW-0521">NADP</keyword>
<dbReference type="GO" id="GO:0000140">
    <property type="term" value="F:acylglycerone-phosphate reductase (NADP+) activity"/>
    <property type="evidence" value="ECO:0007669"/>
    <property type="project" value="TreeGrafter"/>
</dbReference>
<evidence type="ECO:0000256" key="2">
    <source>
        <dbReference type="ARBA" id="ARBA00022857"/>
    </source>
</evidence>
<dbReference type="GO" id="GO:0019433">
    <property type="term" value="P:triglyceride catabolic process"/>
    <property type="evidence" value="ECO:0007669"/>
    <property type="project" value="TreeGrafter"/>
</dbReference>
<dbReference type="AlphaFoldDB" id="A0A8H3ILA0"/>
<sequence length="297" mass="31910">MPSKRTVLITGCSQGSLGEALALGFHSRGLRFIATARSVSRLKTLEIKGIDILPLDVTDPFSITSCISSVSKITNGHLDILLNNSGGGYSMPLVDASLGKAREVFELNVFSIIAMTQAFMPLLLKSEHGAMIVNNTSISLVATVPMTGVYNASKAAAAMLTDNLRLELAHFKIRVVDLKTGAVRSGFYDNMNSGTKPGLPDDSIYGVARAEVERSMLTGCVSEKNMVAADVWAGHVVEGLLVKEPELRIWKGGNSWLTWVAKRFMPFTFLDGEMVKMGSLDVVKKNVGGGKRKSVAS</sequence>
<evidence type="ECO:0000313" key="6">
    <source>
        <dbReference type="Proteomes" id="UP000664203"/>
    </source>
</evidence>
<proteinExistence type="inferred from homology"/>
<dbReference type="PRINTS" id="PR00081">
    <property type="entry name" value="GDHRDH"/>
</dbReference>
<evidence type="ECO:0000313" key="5">
    <source>
        <dbReference type="EMBL" id="CAF9923123.1"/>
    </source>
</evidence>
<evidence type="ECO:0000256" key="3">
    <source>
        <dbReference type="ARBA" id="ARBA00023002"/>
    </source>
</evidence>